<proteinExistence type="predicted"/>
<dbReference type="OrthoDB" id="76265at2759"/>
<keyword evidence="5" id="KW-0560">Oxidoreductase</keyword>
<dbReference type="Gene3D" id="1.10.220.160">
    <property type="match status" value="1"/>
</dbReference>
<evidence type="ECO:0000256" key="7">
    <source>
        <dbReference type="SAM" id="MobiDB-lite"/>
    </source>
</evidence>
<dbReference type="AlphaFoldDB" id="A0A4D9DCN6"/>
<dbReference type="SUPFAM" id="SSF82199">
    <property type="entry name" value="SET domain"/>
    <property type="match status" value="1"/>
</dbReference>
<dbReference type="GO" id="GO:0071456">
    <property type="term" value="P:cellular response to hypoxia"/>
    <property type="evidence" value="ECO:0007669"/>
    <property type="project" value="TreeGrafter"/>
</dbReference>
<dbReference type="InterPro" id="IPR046341">
    <property type="entry name" value="SET_dom_sf"/>
</dbReference>
<dbReference type="Proteomes" id="UP000355283">
    <property type="component" value="Unassembled WGS sequence"/>
</dbReference>
<evidence type="ECO:0000313" key="9">
    <source>
        <dbReference type="EMBL" id="TFJ86388.1"/>
    </source>
</evidence>
<gene>
    <name evidence="9" type="ORF">NSK_002596</name>
</gene>
<dbReference type="Gene3D" id="2.170.270.10">
    <property type="entry name" value="SET domain"/>
    <property type="match status" value="1"/>
</dbReference>
<dbReference type="PANTHER" id="PTHR12907">
    <property type="entry name" value="EGL NINE HOMOLOG-RELATED"/>
    <property type="match status" value="1"/>
</dbReference>
<keyword evidence="10" id="KW-1185">Reference proteome</keyword>
<keyword evidence="4" id="KW-0223">Dioxygenase</keyword>
<evidence type="ECO:0000256" key="5">
    <source>
        <dbReference type="ARBA" id="ARBA00023002"/>
    </source>
</evidence>
<dbReference type="InterPro" id="IPR051559">
    <property type="entry name" value="HIF_prolyl_hydroxylases"/>
</dbReference>
<dbReference type="Pfam" id="PF13640">
    <property type="entry name" value="2OG-FeII_Oxy_3"/>
    <property type="match status" value="1"/>
</dbReference>
<dbReference type="Gene3D" id="2.60.120.620">
    <property type="entry name" value="q2cbj1_9rhob like domain"/>
    <property type="match status" value="1"/>
</dbReference>
<comment type="caution">
    <text evidence="9">The sequence shown here is derived from an EMBL/GenBank/DDBJ whole genome shotgun (WGS) entry which is preliminary data.</text>
</comment>
<reference evidence="9 10" key="1">
    <citation type="submission" date="2019-01" db="EMBL/GenBank/DDBJ databases">
        <title>Nuclear Genome Assembly of the Microalgal Biofuel strain Nannochloropsis salina CCMP1776.</title>
        <authorList>
            <person name="Hovde B."/>
        </authorList>
    </citation>
    <scope>NUCLEOTIDE SEQUENCE [LARGE SCALE GENOMIC DNA]</scope>
    <source>
        <strain evidence="9 10">CCMP1776</strain>
    </source>
</reference>
<evidence type="ECO:0000256" key="1">
    <source>
        <dbReference type="ARBA" id="ARBA00001961"/>
    </source>
</evidence>
<dbReference type="GO" id="GO:0031543">
    <property type="term" value="F:peptidyl-proline dioxygenase activity"/>
    <property type="evidence" value="ECO:0007669"/>
    <property type="project" value="TreeGrafter"/>
</dbReference>
<keyword evidence="6" id="KW-0408">Iron</keyword>
<keyword evidence="2" id="KW-0479">Metal-binding</keyword>
<dbReference type="GO" id="GO:0031418">
    <property type="term" value="F:L-ascorbic acid binding"/>
    <property type="evidence" value="ECO:0007669"/>
    <property type="project" value="UniProtKB-KW"/>
</dbReference>
<evidence type="ECO:0000313" key="10">
    <source>
        <dbReference type="Proteomes" id="UP000355283"/>
    </source>
</evidence>
<dbReference type="PANTHER" id="PTHR12907:SF26">
    <property type="entry name" value="HIF PROLYL HYDROXYLASE, ISOFORM C"/>
    <property type="match status" value="1"/>
</dbReference>
<protein>
    <recommendedName>
        <fullName evidence="8">Fe2OG dioxygenase domain-containing protein</fullName>
    </recommendedName>
</protein>
<dbReference type="SMART" id="SM00702">
    <property type="entry name" value="P4Hc"/>
    <property type="match status" value="1"/>
</dbReference>
<dbReference type="EMBL" id="SDOX01000009">
    <property type="protein sequence ID" value="TFJ86388.1"/>
    <property type="molecule type" value="Genomic_DNA"/>
</dbReference>
<evidence type="ECO:0000256" key="3">
    <source>
        <dbReference type="ARBA" id="ARBA00022896"/>
    </source>
</evidence>
<dbReference type="GO" id="GO:0008198">
    <property type="term" value="F:ferrous iron binding"/>
    <property type="evidence" value="ECO:0007669"/>
    <property type="project" value="TreeGrafter"/>
</dbReference>
<dbReference type="Gene3D" id="6.10.140.2220">
    <property type="match status" value="1"/>
</dbReference>
<dbReference type="InterPro" id="IPR006620">
    <property type="entry name" value="Pro_4_hyd_alph"/>
</dbReference>
<feature type="compositionally biased region" description="Basic and acidic residues" evidence="7">
    <location>
        <begin position="288"/>
        <end position="309"/>
    </location>
</feature>
<evidence type="ECO:0000256" key="6">
    <source>
        <dbReference type="ARBA" id="ARBA00023004"/>
    </source>
</evidence>
<dbReference type="InterPro" id="IPR044862">
    <property type="entry name" value="Pro_4_hyd_alph_FE2OG_OXY"/>
</dbReference>
<evidence type="ECO:0000256" key="4">
    <source>
        <dbReference type="ARBA" id="ARBA00022964"/>
    </source>
</evidence>
<evidence type="ECO:0000259" key="8">
    <source>
        <dbReference type="PROSITE" id="PS51471"/>
    </source>
</evidence>
<dbReference type="PROSITE" id="PS51471">
    <property type="entry name" value="FE2OG_OXY"/>
    <property type="match status" value="1"/>
</dbReference>
<accession>A0A4D9DCN6</accession>
<evidence type="ECO:0000256" key="2">
    <source>
        <dbReference type="ARBA" id="ARBA00022723"/>
    </source>
</evidence>
<organism evidence="9 10">
    <name type="scientific">Nannochloropsis salina CCMP1776</name>
    <dbReference type="NCBI Taxonomy" id="1027361"/>
    <lineage>
        <taxon>Eukaryota</taxon>
        <taxon>Sar</taxon>
        <taxon>Stramenopiles</taxon>
        <taxon>Ochrophyta</taxon>
        <taxon>Eustigmatophyceae</taxon>
        <taxon>Eustigmatales</taxon>
        <taxon>Monodopsidaceae</taxon>
        <taxon>Microchloropsis</taxon>
        <taxon>Microchloropsis salina</taxon>
    </lineage>
</organism>
<feature type="region of interest" description="Disordered" evidence="7">
    <location>
        <begin position="445"/>
        <end position="489"/>
    </location>
</feature>
<feature type="domain" description="Fe2OG dioxygenase" evidence="8">
    <location>
        <begin position="768"/>
        <end position="866"/>
    </location>
</feature>
<name>A0A4D9DCN6_9STRA</name>
<feature type="region of interest" description="Disordered" evidence="7">
    <location>
        <begin position="288"/>
        <end position="316"/>
    </location>
</feature>
<sequence length="969" mass="106474">MVSGASKKKKKKAAAALSLAGPTSSLLKAVYTRLANTLHAQFGLVLVQNKEKGRYCRAPPQGFEPGRVLLEEEAYIWGNGHAEWCLECDTPSHASPACPRIRASYPPSIVPLLPAIENWMMEDLERVQSLDRARAWIKALIRLRAETKEGMATAGEKEKEGGGWLDPLWALTACNLEQCLQDARKLAHKFPRLLPSPPSSPSSPSAASIAVAGRLLALLNTNSHELEELGPGSGLFLHACLLEHSCLPNCAFATYGTKLRLVSLTAIPPNGSLSIDYANLYYSPGAKGGREGGREGGGRGEGGGREWARKQGKKGKRGWATKTFVHVTRSIPCSLTLSRRATGPPSGVLRLFLSMRGLPRPSARPVPCFSLPCLSFSTASSLLPRLQSPGCEGGVVCPFGDEEEGREGRPHEPSVPTRWRCLRCMREASPTEIAAFQAAEEEILGAESEDEGSDEDEERGDRRKEEKEEEEGEEKGGKEGERVDEGKVEAVEEEKVDSLLRTLPLVHPTHFAVLNAVESTAHRLIRDPSSQSVRYWERVLTIVNEGLSDLYPPPGGKGYAHHPELAILLDRVAQVKASAGDTEGARQCWAAAYQCASLLTGPNWVPTIDLRRLAEDPPSTREEVLSYYNEREKILNQISDDMKEEKMVGKHSIELDWKALKVRLGSEESRGALETQGMVILDNAFGETGAKAMREEIVFLAERGLMTPNQTRFGPHEVRKPFIWEADMHDPLLRARVPILGSLLEREALTEGLTPALPPGLGGLRRGMKGRALKVQRNGGGGGSFAWHYDNPGKGSQRRLTCLLYLNPGWCQEHGGELVLQPFLEGSPTVIAPLMDRMVIFRSDAMLHRVMPAHHERYCLTVWLDGDHNVNSERDLQLRFSSAEAADPEVLARKLRFSPSQRLVSRAVYAEEYQKSLRECMAGDTPGAKEMLAAHDDHVQAVKQNPAMQALVETLRKLKKGAGDVGMNM</sequence>
<comment type="cofactor">
    <cofactor evidence="1">
        <name>L-ascorbate</name>
        <dbReference type="ChEBI" id="CHEBI:38290"/>
    </cofactor>
</comment>
<feature type="compositionally biased region" description="Basic and acidic residues" evidence="7">
    <location>
        <begin position="474"/>
        <end position="489"/>
    </location>
</feature>
<dbReference type="InterPro" id="IPR005123">
    <property type="entry name" value="Oxoglu/Fe-dep_dioxygenase_dom"/>
</dbReference>
<feature type="compositionally biased region" description="Acidic residues" evidence="7">
    <location>
        <begin position="445"/>
        <end position="458"/>
    </location>
</feature>
<keyword evidence="3" id="KW-0847">Vitamin C</keyword>